<sequence>ARDERAAADRWLTGMLPSAQAPGEALALWRAPVQAERAAKRLTRKLYPDGSVLQISMEHA</sequence>
<feature type="non-terminal residue" evidence="1">
    <location>
        <position position="1"/>
    </location>
</feature>
<accession>A0ABN9U6I4</accession>
<proteinExistence type="predicted"/>
<comment type="caution">
    <text evidence="1">The sequence shown here is derived from an EMBL/GenBank/DDBJ whole genome shotgun (WGS) entry which is preliminary data.</text>
</comment>
<evidence type="ECO:0000313" key="1">
    <source>
        <dbReference type="EMBL" id="CAK0854269.1"/>
    </source>
</evidence>
<gene>
    <name evidence="1" type="ORF">PCOR1329_LOCUS45433</name>
</gene>
<organism evidence="1 2">
    <name type="scientific">Prorocentrum cordatum</name>
    <dbReference type="NCBI Taxonomy" id="2364126"/>
    <lineage>
        <taxon>Eukaryota</taxon>
        <taxon>Sar</taxon>
        <taxon>Alveolata</taxon>
        <taxon>Dinophyceae</taxon>
        <taxon>Prorocentrales</taxon>
        <taxon>Prorocentraceae</taxon>
        <taxon>Prorocentrum</taxon>
    </lineage>
</organism>
<evidence type="ECO:0008006" key="3">
    <source>
        <dbReference type="Google" id="ProtNLM"/>
    </source>
</evidence>
<keyword evidence="2" id="KW-1185">Reference proteome</keyword>
<dbReference type="Proteomes" id="UP001189429">
    <property type="component" value="Unassembled WGS sequence"/>
</dbReference>
<evidence type="ECO:0000313" key="2">
    <source>
        <dbReference type="Proteomes" id="UP001189429"/>
    </source>
</evidence>
<reference evidence="1" key="1">
    <citation type="submission" date="2023-10" db="EMBL/GenBank/DDBJ databases">
        <authorList>
            <person name="Chen Y."/>
            <person name="Shah S."/>
            <person name="Dougan E. K."/>
            <person name="Thang M."/>
            <person name="Chan C."/>
        </authorList>
    </citation>
    <scope>NUCLEOTIDE SEQUENCE [LARGE SCALE GENOMIC DNA]</scope>
</reference>
<name>A0ABN9U6I4_9DINO</name>
<feature type="non-terminal residue" evidence="1">
    <location>
        <position position="60"/>
    </location>
</feature>
<protein>
    <recommendedName>
        <fullName evidence="3">Inositol-pentakisphosphate 2-kinase</fullName>
    </recommendedName>
</protein>
<dbReference type="EMBL" id="CAUYUJ010015463">
    <property type="protein sequence ID" value="CAK0854269.1"/>
    <property type="molecule type" value="Genomic_DNA"/>
</dbReference>